<evidence type="ECO:0000313" key="2">
    <source>
        <dbReference type="Proteomes" id="UP000289886"/>
    </source>
</evidence>
<sequence length="422" mass="47087">MSNKIISFLRSREVPESVLDKLREDKVDEETVLGIDDPTLAKYIEKLGDRVALRNFCVSSQQSFKKKSTRRTQLFEVLKGKLARTDRVSENEASTSADERFECNAMGKLERKRTRRVEFGWIHNKKQVRKRQGSGTRKIDVVRSAKKKELLVLGKDIFFPNGLSTKGHISEFKFDILDFKEITLPDNITVADCYEMFKTCMVTFYLHTVTCDSDSECMPDDSQGTKCQSIGASTGGGNPVASTSAHSDDSVVCTTESTLISTVSQSDDGAACRVSTEYHKPSESTESDILSSAIDVVGSFVVGNVTLDVLSDSEIQFNSEMTSNSTSSVLEDTIPVTAFEMIIHRGPMAFTEICSNFMDPTILNKQINILHILPNGDIEKAHDLGGVLKDTLTEFWEDFYSKCTVGRDVKVPCLRHARFTER</sequence>
<evidence type="ECO:0000313" key="1">
    <source>
        <dbReference type="EMBL" id="RXM97454.1"/>
    </source>
</evidence>
<organism evidence="1 2">
    <name type="scientific">Acipenser ruthenus</name>
    <name type="common">Sterlet sturgeon</name>
    <dbReference type="NCBI Taxonomy" id="7906"/>
    <lineage>
        <taxon>Eukaryota</taxon>
        <taxon>Metazoa</taxon>
        <taxon>Chordata</taxon>
        <taxon>Craniata</taxon>
        <taxon>Vertebrata</taxon>
        <taxon>Euteleostomi</taxon>
        <taxon>Actinopterygii</taxon>
        <taxon>Chondrostei</taxon>
        <taxon>Acipenseriformes</taxon>
        <taxon>Acipenseridae</taxon>
        <taxon>Acipenser</taxon>
    </lineage>
</organism>
<name>A0A662YL61_ACIRT</name>
<dbReference type="AlphaFoldDB" id="A0A662YL61"/>
<dbReference type="EMBL" id="SCEB01001083">
    <property type="protein sequence ID" value="RXM97454.1"/>
    <property type="molecule type" value="Genomic_DNA"/>
</dbReference>
<accession>A0A662YL61</accession>
<reference evidence="1 2" key="1">
    <citation type="submission" date="2019-01" db="EMBL/GenBank/DDBJ databases">
        <title>Draft Genome and Complete Hox-Cluster Characterization of the Sterlet Sturgeon (Acipenser ruthenus).</title>
        <authorList>
            <person name="Wei Q."/>
        </authorList>
    </citation>
    <scope>NUCLEOTIDE SEQUENCE [LARGE SCALE GENOMIC DNA]</scope>
    <source>
        <strain evidence="1">WHYD16114868_AA</strain>
        <tissue evidence="1">Blood</tissue>
    </source>
</reference>
<gene>
    <name evidence="1" type="ORF">EOD39_14405</name>
</gene>
<dbReference type="Proteomes" id="UP000289886">
    <property type="component" value="Unassembled WGS sequence"/>
</dbReference>
<protein>
    <submittedName>
        <fullName evidence="1">Uncharacterized protein</fullName>
    </submittedName>
</protein>
<comment type="caution">
    <text evidence="1">The sequence shown here is derived from an EMBL/GenBank/DDBJ whole genome shotgun (WGS) entry which is preliminary data.</text>
</comment>
<keyword evidence="2" id="KW-1185">Reference proteome</keyword>
<proteinExistence type="predicted"/>